<comment type="caution">
    <text evidence="2">The sequence shown here is derived from an EMBL/GenBank/DDBJ whole genome shotgun (WGS) entry which is preliminary data.</text>
</comment>
<keyword evidence="3" id="KW-1185">Reference proteome</keyword>
<dbReference type="AlphaFoldDB" id="A0A4Y2RZI7"/>
<reference evidence="2 3" key="1">
    <citation type="journal article" date="2019" name="Sci. Rep.">
        <title>Orb-weaving spider Araneus ventricosus genome elucidates the spidroin gene catalogue.</title>
        <authorList>
            <person name="Kono N."/>
            <person name="Nakamura H."/>
            <person name="Ohtoshi R."/>
            <person name="Moran D.A.P."/>
            <person name="Shinohara A."/>
            <person name="Yoshida Y."/>
            <person name="Fujiwara M."/>
            <person name="Mori M."/>
            <person name="Tomita M."/>
            <person name="Arakawa K."/>
        </authorList>
    </citation>
    <scope>NUCLEOTIDE SEQUENCE [LARGE SCALE GENOMIC DNA]</scope>
</reference>
<sequence length="96" mass="10619">MFASSLRRQICHDKVISSQNQTCCKRTCYLGSILPLDPDRLSAILDADNSIPFTHSLNAGEIIEHQLGKQKDDEGEEYEDNTQTKKSYAGGSSKGL</sequence>
<dbReference type="EMBL" id="BGPR01019028">
    <property type="protein sequence ID" value="GBN80766.1"/>
    <property type="molecule type" value="Genomic_DNA"/>
</dbReference>
<accession>A0A4Y2RZI7</accession>
<organism evidence="2 3">
    <name type="scientific">Araneus ventricosus</name>
    <name type="common">Orbweaver spider</name>
    <name type="synonym">Epeira ventricosa</name>
    <dbReference type="NCBI Taxonomy" id="182803"/>
    <lineage>
        <taxon>Eukaryota</taxon>
        <taxon>Metazoa</taxon>
        <taxon>Ecdysozoa</taxon>
        <taxon>Arthropoda</taxon>
        <taxon>Chelicerata</taxon>
        <taxon>Arachnida</taxon>
        <taxon>Araneae</taxon>
        <taxon>Araneomorphae</taxon>
        <taxon>Entelegynae</taxon>
        <taxon>Araneoidea</taxon>
        <taxon>Araneidae</taxon>
        <taxon>Araneus</taxon>
    </lineage>
</organism>
<protein>
    <submittedName>
        <fullName evidence="2">Uncharacterized protein</fullName>
    </submittedName>
</protein>
<name>A0A4Y2RZI7_ARAVE</name>
<evidence type="ECO:0000313" key="2">
    <source>
        <dbReference type="EMBL" id="GBN80766.1"/>
    </source>
</evidence>
<dbReference type="Proteomes" id="UP000499080">
    <property type="component" value="Unassembled WGS sequence"/>
</dbReference>
<gene>
    <name evidence="2" type="ORF">AVEN_158549_1</name>
</gene>
<proteinExistence type="predicted"/>
<feature type="region of interest" description="Disordered" evidence="1">
    <location>
        <begin position="66"/>
        <end position="96"/>
    </location>
</feature>
<evidence type="ECO:0000313" key="3">
    <source>
        <dbReference type="Proteomes" id="UP000499080"/>
    </source>
</evidence>
<evidence type="ECO:0000256" key="1">
    <source>
        <dbReference type="SAM" id="MobiDB-lite"/>
    </source>
</evidence>